<evidence type="ECO:0000313" key="2">
    <source>
        <dbReference type="Proteomes" id="UP000272942"/>
    </source>
</evidence>
<sequence length="199" mass="23313">MIVAPTIDNERQNTDWTLTDDVHNITERERTQRHELGLNTTERSDTEFALFDFDSYSEYYNWRRGMELCTIESLNLHSHLSEIEECVERLELWYSLWQNGKQEQSILFLTVGGKEMYSLLKNLTFPDNLAKLAFPMLKQLLLAHVIPVDFQASERAKFNSLNVTINDKVYEDINNASRQWAQPTSSDTENVAFIRIRSE</sequence>
<reference evidence="1 2" key="2">
    <citation type="submission" date="2018-11" db="EMBL/GenBank/DDBJ databases">
        <authorList>
            <consortium name="Pathogen Informatics"/>
        </authorList>
    </citation>
    <scope>NUCLEOTIDE SEQUENCE [LARGE SCALE GENOMIC DNA]</scope>
    <source>
        <strain evidence="1 2">Egypt</strain>
    </source>
</reference>
<evidence type="ECO:0000313" key="3">
    <source>
        <dbReference type="WBParaSite" id="ECPE_0000792501-mRNA-1"/>
    </source>
</evidence>
<dbReference type="WBParaSite" id="ECPE_0000792501-mRNA-1">
    <property type="protein sequence ID" value="ECPE_0000792501-mRNA-1"/>
    <property type="gene ID" value="ECPE_0000792501"/>
</dbReference>
<protein>
    <submittedName>
        <fullName evidence="3">DHC_N2 domain-containing protein</fullName>
    </submittedName>
</protein>
<reference evidence="3" key="1">
    <citation type="submission" date="2016-06" db="UniProtKB">
        <authorList>
            <consortium name="WormBaseParasite"/>
        </authorList>
    </citation>
    <scope>IDENTIFICATION</scope>
</reference>
<name>A0A183ALR9_9TREM</name>
<dbReference type="Proteomes" id="UP000272942">
    <property type="component" value="Unassembled WGS sequence"/>
</dbReference>
<accession>A0A183ALR9</accession>
<keyword evidence="2" id="KW-1185">Reference proteome</keyword>
<evidence type="ECO:0000313" key="1">
    <source>
        <dbReference type="EMBL" id="VDP82300.1"/>
    </source>
</evidence>
<dbReference type="AlphaFoldDB" id="A0A183ALR9"/>
<proteinExistence type="predicted"/>
<gene>
    <name evidence="1" type="ORF">ECPE_LOCUS7902</name>
</gene>
<dbReference type="EMBL" id="UZAN01045248">
    <property type="protein sequence ID" value="VDP82300.1"/>
    <property type="molecule type" value="Genomic_DNA"/>
</dbReference>
<organism evidence="3">
    <name type="scientific">Echinostoma caproni</name>
    <dbReference type="NCBI Taxonomy" id="27848"/>
    <lineage>
        <taxon>Eukaryota</taxon>
        <taxon>Metazoa</taxon>
        <taxon>Spiralia</taxon>
        <taxon>Lophotrochozoa</taxon>
        <taxon>Platyhelminthes</taxon>
        <taxon>Trematoda</taxon>
        <taxon>Digenea</taxon>
        <taxon>Plagiorchiida</taxon>
        <taxon>Echinostomata</taxon>
        <taxon>Echinostomatoidea</taxon>
        <taxon>Echinostomatidae</taxon>
        <taxon>Echinostoma</taxon>
    </lineage>
</organism>